<accession>A0ABW5JMV0</accession>
<sequence length="86" mass="9583">MKAIKFFIPKIASLIMILALIAINIQVSSSSPYIDVEVKTAQADPYYTDMELSNEICWTTNKEFLKCVHGNIICYPSDQGYCGGVD</sequence>
<keyword evidence="2" id="KW-1185">Reference proteome</keyword>
<dbReference type="EMBL" id="JBHULI010000024">
    <property type="protein sequence ID" value="MFD2532894.1"/>
    <property type="molecule type" value="Genomic_DNA"/>
</dbReference>
<dbReference type="RefSeq" id="WP_390302161.1">
    <property type="nucleotide sequence ID" value="NZ_JBHULI010000024.1"/>
</dbReference>
<evidence type="ECO:0000313" key="1">
    <source>
        <dbReference type="EMBL" id="MFD2532894.1"/>
    </source>
</evidence>
<protein>
    <recommendedName>
        <fullName evidence="3">NVEALA protein</fullName>
    </recommendedName>
</protein>
<proteinExistence type="predicted"/>
<dbReference type="Proteomes" id="UP001597460">
    <property type="component" value="Unassembled WGS sequence"/>
</dbReference>
<evidence type="ECO:0000313" key="2">
    <source>
        <dbReference type="Proteomes" id="UP001597460"/>
    </source>
</evidence>
<comment type="caution">
    <text evidence="1">The sequence shown here is derived from an EMBL/GenBank/DDBJ whole genome shotgun (WGS) entry which is preliminary data.</text>
</comment>
<organism evidence="1 2">
    <name type="scientific">Gracilimonas halophila</name>
    <dbReference type="NCBI Taxonomy" id="1834464"/>
    <lineage>
        <taxon>Bacteria</taxon>
        <taxon>Pseudomonadati</taxon>
        <taxon>Balneolota</taxon>
        <taxon>Balneolia</taxon>
        <taxon>Balneolales</taxon>
        <taxon>Balneolaceae</taxon>
        <taxon>Gracilimonas</taxon>
    </lineage>
</organism>
<reference evidence="2" key="1">
    <citation type="journal article" date="2019" name="Int. J. Syst. Evol. Microbiol.">
        <title>The Global Catalogue of Microorganisms (GCM) 10K type strain sequencing project: providing services to taxonomists for standard genome sequencing and annotation.</title>
        <authorList>
            <consortium name="The Broad Institute Genomics Platform"/>
            <consortium name="The Broad Institute Genome Sequencing Center for Infectious Disease"/>
            <person name="Wu L."/>
            <person name="Ma J."/>
        </authorList>
    </citation>
    <scope>NUCLEOTIDE SEQUENCE [LARGE SCALE GENOMIC DNA]</scope>
    <source>
        <strain evidence="2">KCTC 52042</strain>
    </source>
</reference>
<evidence type="ECO:0008006" key="3">
    <source>
        <dbReference type="Google" id="ProtNLM"/>
    </source>
</evidence>
<gene>
    <name evidence="1" type="ORF">ACFSVN_10590</name>
</gene>
<name>A0ABW5JMV0_9BACT</name>